<feature type="compositionally biased region" description="Low complexity" evidence="1">
    <location>
        <begin position="14"/>
        <end position="27"/>
    </location>
</feature>
<dbReference type="EMBL" id="CP068053">
    <property type="protein sequence ID" value="QQS99931.1"/>
    <property type="molecule type" value="Genomic_DNA"/>
</dbReference>
<evidence type="ECO:0000313" key="2">
    <source>
        <dbReference type="EMBL" id="QQS99931.1"/>
    </source>
</evidence>
<sequence length="207" mass="22329">MPPGRNQRQGNMGFQGPQMGRPRQQGFNGAPFGPPNQNRQQMVQNSNRGGLFGQRRNQSPPAPEPAQGGLLSRILGRNKQGQAPINPFAPPGSIQQAERSGAAVGTAAGLLEGGTLSTVINNTQRVLQAAEQIGPMVQQYGPMVKNIPSMWKLYQAMKSSSDDSEKETPKEKVVSENAVVDADVESDEVPRKKIRKKQGSSSPKLYV</sequence>
<accession>A0A974NLJ7</accession>
<dbReference type="AlphaFoldDB" id="A0A974NLJ7"/>
<name>A0A974NLJ7_PERPY</name>
<dbReference type="InterPro" id="IPR025571">
    <property type="entry name" value="YqfQ"/>
</dbReference>
<dbReference type="RefSeq" id="WP_051387848.1">
    <property type="nucleotide sequence ID" value="NZ_CP068053.1"/>
</dbReference>
<evidence type="ECO:0008006" key="4">
    <source>
        <dbReference type="Google" id="ProtNLM"/>
    </source>
</evidence>
<reference evidence="2 3" key="1">
    <citation type="submission" date="2021-01" db="EMBL/GenBank/DDBJ databases">
        <title>FDA dAtabase for Regulatory Grade micrObial Sequences (FDA-ARGOS): Supporting development and validation of Infectious Disease Dx tests.</title>
        <authorList>
            <person name="Nelson B."/>
            <person name="Plummer A."/>
            <person name="Tallon L."/>
            <person name="Sadzewicz L."/>
            <person name="Zhao X."/>
            <person name="Boylan J."/>
            <person name="Ott S."/>
            <person name="Bowen H."/>
            <person name="Vavikolanu K."/>
            <person name="Mehta A."/>
            <person name="Aluvathingal J."/>
            <person name="Nadendla S."/>
            <person name="Myers T."/>
            <person name="Yan Y."/>
            <person name="Sichtig H."/>
        </authorList>
    </citation>
    <scope>NUCLEOTIDE SEQUENCE [LARGE SCALE GENOMIC DNA]</scope>
    <source>
        <strain evidence="2 3">FDAARGOS_1161</strain>
    </source>
</reference>
<feature type="region of interest" description="Disordered" evidence="1">
    <location>
        <begin position="1"/>
        <end position="69"/>
    </location>
</feature>
<feature type="compositionally biased region" description="Polar residues" evidence="1">
    <location>
        <begin position="1"/>
        <end position="12"/>
    </location>
</feature>
<keyword evidence="3" id="KW-1185">Reference proteome</keyword>
<dbReference type="Proteomes" id="UP000595254">
    <property type="component" value="Chromosome"/>
</dbReference>
<feature type="compositionally biased region" description="Polar residues" evidence="1">
    <location>
        <begin position="35"/>
        <end position="48"/>
    </location>
</feature>
<dbReference type="KEGG" id="ppsr:I6J18_20485"/>
<organism evidence="2 3">
    <name type="scientific">Peribacillus psychrosaccharolyticus</name>
    <name type="common">Bacillus psychrosaccharolyticus</name>
    <dbReference type="NCBI Taxonomy" id="1407"/>
    <lineage>
        <taxon>Bacteria</taxon>
        <taxon>Bacillati</taxon>
        <taxon>Bacillota</taxon>
        <taxon>Bacilli</taxon>
        <taxon>Bacillales</taxon>
        <taxon>Bacillaceae</taxon>
        <taxon>Peribacillus</taxon>
    </lineage>
</organism>
<protein>
    <recommendedName>
        <fullName evidence="4">YqfQ-like protein</fullName>
    </recommendedName>
</protein>
<evidence type="ECO:0000256" key="1">
    <source>
        <dbReference type="SAM" id="MobiDB-lite"/>
    </source>
</evidence>
<dbReference type="Pfam" id="PF14181">
    <property type="entry name" value="YqfQ"/>
    <property type="match status" value="1"/>
</dbReference>
<evidence type="ECO:0000313" key="3">
    <source>
        <dbReference type="Proteomes" id="UP000595254"/>
    </source>
</evidence>
<gene>
    <name evidence="2" type="ORF">I6J18_20485</name>
</gene>
<feature type="region of interest" description="Disordered" evidence="1">
    <location>
        <begin position="158"/>
        <end position="207"/>
    </location>
</feature>
<proteinExistence type="predicted"/>
<feature type="compositionally biased region" description="Basic and acidic residues" evidence="1">
    <location>
        <begin position="160"/>
        <end position="174"/>
    </location>
</feature>